<evidence type="ECO:0000313" key="1">
    <source>
        <dbReference type="EMBL" id="MDR7354507.1"/>
    </source>
</evidence>
<protein>
    <submittedName>
        <fullName evidence="1">Uncharacterized protein</fullName>
    </submittedName>
</protein>
<gene>
    <name evidence="1" type="ORF">J2S37_001045</name>
</gene>
<organism evidence="1 2">
    <name type="scientific">Corynebacterium felinum</name>
    <dbReference type="NCBI Taxonomy" id="131318"/>
    <lineage>
        <taxon>Bacteria</taxon>
        <taxon>Bacillati</taxon>
        <taxon>Actinomycetota</taxon>
        <taxon>Actinomycetes</taxon>
        <taxon>Mycobacteriales</taxon>
        <taxon>Corynebacteriaceae</taxon>
        <taxon>Corynebacterium</taxon>
    </lineage>
</organism>
<dbReference type="Proteomes" id="UP001183619">
    <property type="component" value="Unassembled WGS sequence"/>
</dbReference>
<comment type="caution">
    <text evidence="1">The sequence shown here is derived from an EMBL/GenBank/DDBJ whole genome shotgun (WGS) entry which is preliminary data.</text>
</comment>
<reference evidence="1 2" key="1">
    <citation type="submission" date="2023-07" db="EMBL/GenBank/DDBJ databases">
        <title>Sequencing the genomes of 1000 actinobacteria strains.</title>
        <authorList>
            <person name="Klenk H.-P."/>
        </authorList>
    </citation>
    <scope>NUCLEOTIDE SEQUENCE [LARGE SCALE GENOMIC DNA]</scope>
    <source>
        <strain evidence="1 2">DSM 44508</strain>
    </source>
</reference>
<sequence>MVTNVVEQIIVRFNEMIGAIIHLGSSASSNFAVALGLV</sequence>
<keyword evidence="2" id="KW-1185">Reference proteome</keyword>
<dbReference type="EMBL" id="JAVDYF010000001">
    <property type="protein sequence ID" value="MDR7354507.1"/>
    <property type="molecule type" value="Genomic_DNA"/>
</dbReference>
<accession>A0ABU2B7C2</accession>
<evidence type="ECO:0000313" key="2">
    <source>
        <dbReference type="Proteomes" id="UP001183619"/>
    </source>
</evidence>
<proteinExistence type="predicted"/>
<name>A0ABU2B7C2_9CORY</name>